<organism evidence="2 3">
    <name type="scientific">Parachitinimonas caeni</name>
    <dbReference type="NCBI Taxonomy" id="3031301"/>
    <lineage>
        <taxon>Bacteria</taxon>
        <taxon>Pseudomonadati</taxon>
        <taxon>Pseudomonadota</taxon>
        <taxon>Betaproteobacteria</taxon>
        <taxon>Neisseriales</taxon>
        <taxon>Chitinibacteraceae</taxon>
        <taxon>Parachitinimonas</taxon>
    </lineage>
</organism>
<proteinExistence type="predicted"/>
<protein>
    <submittedName>
        <fullName evidence="2">GNAT family N-acetyltransferase</fullName>
    </submittedName>
</protein>
<dbReference type="EMBL" id="JARRAF010000001">
    <property type="protein sequence ID" value="MDK2122473.1"/>
    <property type="molecule type" value="Genomic_DNA"/>
</dbReference>
<dbReference type="RefSeq" id="WP_284098761.1">
    <property type="nucleotide sequence ID" value="NZ_JARRAF010000001.1"/>
</dbReference>
<dbReference type="SUPFAM" id="SSF55729">
    <property type="entry name" value="Acyl-CoA N-acyltransferases (Nat)"/>
    <property type="match status" value="1"/>
</dbReference>
<evidence type="ECO:0000313" key="2">
    <source>
        <dbReference type="EMBL" id="MDK2122473.1"/>
    </source>
</evidence>
<evidence type="ECO:0000313" key="3">
    <source>
        <dbReference type="Proteomes" id="UP001172778"/>
    </source>
</evidence>
<feature type="domain" description="N-acetyltransferase" evidence="1">
    <location>
        <begin position="16"/>
        <end position="170"/>
    </location>
</feature>
<dbReference type="CDD" id="cd04301">
    <property type="entry name" value="NAT_SF"/>
    <property type="match status" value="1"/>
</dbReference>
<dbReference type="Gene3D" id="3.40.630.30">
    <property type="match status" value="1"/>
</dbReference>
<evidence type="ECO:0000259" key="1">
    <source>
        <dbReference type="PROSITE" id="PS51186"/>
    </source>
</evidence>
<sequence>MDVTLQWKRVFTPTADDISDVMTVCRSTPAYWRLTEGRLPDQAEVCGWFGLDNLPQGFTLADAFNFIIYCEQEVIGFCQILRGWRYPEQSTIGLLLVVESWQGRGVGRQIYQQIEALVRDWPGMEWIRAGVIATNLPAFPFWYRMGFVDTGERRQELQFLAETVILEKRL</sequence>
<dbReference type="PROSITE" id="PS51186">
    <property type="entry name" value="GNAT"/>
    <property type="match status" value="1"/>
</dbReference>
<dbReference type="InterPro" id="IPR000182">
    <property type="entry name" value="GNAT_dom"/>
</dbReference>
<accession>A0ABT7DQX9</accession>
<gene>
    <name evidence="2" type="ORF">PZA18_00245</name>
</gene>
<keyword evidence="3" id="KW-1185">Reference proteome</keyword>
<comment type="caution">
    <text evidence="2">The sequence shown here is derived from an EMBL/GenBank/DDBJ whole genome shotgun (WGS) entry which is preliminary data.</text>
</comment>
<reference evidence="2" key="1">
    <citation type="submission" date="2023-03" db="EMBL/GenBank/DDBJ databases">
        <title>Chitinimonas shenzhenensis gen. nov., sp. nov., a novel member of family Burkholderiaceae isolated from activated sludge collected in Shen Zhen, China.</title>
        <authorList>
            <person name="Wang X."/>
        </authorList>
    </citation>
    <scope>NUCLEOTIDE SEQUENCE</scope>
    <source>
        <strain evidence="2">DQS-5</strain>
    </source>
</reference>
<dbReference type="Proteomes" id="UP001172778">
    <property type="component" value="Unassembled WGS sequence"/>
</dbReference>
<dbReference type="InterPro" id="IPR016181">
    <property type="entry name" value="Acyl_CoA_acyltransferase"/>
</dbReference>
<name>A0ABT7DQX9_9NEIS</name>
<dbReference type="Pfam" id="PF00583">
    <property type="entry name" value="Acetyltransf_1"/>
    <property type="match status" value="1"/>
</dbReference>